<dbReference type="InterPro" id="IPR044038">
    <property type="entry name" value="dATP/dGTP_diPOhydrolase_N"/>
</dbReference>
<proteinExistence type="predicted"/>
<protein>
    <recommendedName>
        <fullName evidence="1">dATP/dGTP diphosphohydrolase N-terminal domain-containing protein</fullName>
    </recommendedName>
</protein>
<name>A0A6J5KRA3_9CAUD</name>
<dbReference type="Pfam" id="PF18909">
    <property type="entry name" value="dGTP_diPhyd_N"/>
    <property type="match status" value="1"/>
</dbReference>
<dbReference type="EMBL" id="LR796185">
    <property type="protein sequence ID" value="CAB4125014.1"/>
    <property type="molecule type" value="Genomic_DNA"/>
</dbReference>
<reference evidence="2" key="1">
    <citation type="submission" date="2020-04" db="EMBL/GenBank/DDBJ databases">
        <authorList>
            <person name="Chiriac C."/>
            <person name="Salcher M."/>
            <person name="Ghai R."/>
            <person name="Kavagutti S V."/>
        </authorList>
    </citation>
    <scope>NUCLEOTIDE SEQUENCE</scope>
</reference>
<gene>
    <name evidence="2" type="ORF">UFOVP55_48</name>
</gene>
<evidence type="ECO:0000313" key="2">
    <source>
        <dbReference type="EMBL" id="CAB4125014.1"/>
    </source>
</evidence>
<organism evidence="2">
    <name type="scientific">uncultured Caudovirales phage</name>
    <dbReference type="NCBI Taxonomy" id="2100421"/>
    <lineage>
        <taxon>Viruses</taxon>
        <taxon>Duplodnaviria</taxon>
        <taxon>Heunggongvirae</taxon>
        <taxon>Uroviricota</taxon>
        <taxon>Caudoviricetes</taxon>
        <taxon>Peduoviridae</taxon>
        <taxon>Maltschvirus</taxon>
        <taxon>Maltschvirus maltsch</taxon>
    </lineage>
</organism>
<feature type="domain" description="dATP/dGTP diphosphohydrolase N-terminal" evidence="1">
    <location>
        <begin position="3"/>
        <end position="100"/>
    </location>
</feature>
<sequence>MQATGLKNDQDKLPYNLLDRTALDEVARVLEFGAQKYSAENWRGGIQYSRLIGATLRHMMAVSDGEDFDPETGLPHAAHAMCSMMFLLWHMKYRPDLDDRWNGAGAALAQPTADVSVDPAIDAMEADIRAMAAKLSPEFVERA</sequence>
<evidence type="ECO:0000259" key="1">
    <source>
        <dbReference type="Pfam" id="PF18909"/>
    </source>
</evidence>
<accession>A0A6J5KRA3</accession>